<keyword evidence="2" id="KW-0732">Signal</keyword>
<dbReference type="EMBL" id="JALLPJ020001177">
    <property type="protein sequence ID" value="KAL3774804.1"/>
    <property type="molecule type" value="Genomic_DNA"/>
</dbReference>
<protein>
    <submittedName>
        <fullName evidence="3">Uncharacterized protein</fullName>
    </submittedName>
</protein>
<name>A0ABD3NFG5_9STRA</name>
<keyword evidence="4" id="KW-1185">Reference proteome</keyword>
<dbReference type="Proteomes" id="UP001530400">
    <property type="component" value="Unassembled WGS sequence"/>
</dbReference>
<evidence type="ECO:0000256" key="2">
    <source>
        <dbReference type="SAM" id="SignalP"/>
    </source>
</evidence>
<proteinExistence type="predicted"/>
<dbReference type="InterPro" id="IPR027417">
    <property type="entry name" value="P-loop_NTPase"/>
</dbReference>
<dbReference type="Gene3D" id="3.40.50.300">
    <property type="entry name" value="P-loop containing nucleotide triphosphate hydrolases"/>
    <property type="match status" value="1"/>
</dbReference>
<evidence type="ECO:0000256" key="1">
    <source>
        <dbReference type="SAM" id="MobiDB-lite"/>
    </source>
</evidence>
<accession>A0ABD3NFG5</accession>
<gene>
    <name evidence="3" type="ORF">ACHAWO_010338</name>
</gene>
<dbReference type="AlphaFoldDB" id="A0ABD3NFG5"/>
<sequence length="378" mass="44164">MPRQTRLLLTALACTVLFSLYQSQQSINCSQHLHLSGEEQFRHSNRVPYTQQPALDGAASQPRSRAARTEPYKCGVLFFYHIPSTGGSSINRWLRKYQKPENGNYSYHQRWAQAVKQGMPNEECEDTEKILNSQIDEYVQNLGPNEWKIAHSHLCNNYLNESDAILTRWRTAVESQGCGMINSVMLRDPLNHAMSLYKVMKTKKSTREDWAAHLHESSAPGKWHSVLDFLLYNIQIHRYHDDYPQKIGRNPFNVSKEEKVKRAMEILDMHFDVITIGDHSEFKKQILRLTGWIDMEIPHSNVYKRELEFTKKEVEYLQKGLTMNGDVDFIDMVKLRYQWPLSYLTDALEFRTKHSVQQHEFEIEDGDDDDDSMDGDEE</sequence>
<feature type="signal peptide" evidence="2">
    <location>
        <begin position="1"/>
        <end position="23"/>
    </location>
</feature>
<feature type="compositionally biased region" description="Acidic residues" evidence="1">
    <location>
        <begin position="362"/>
        <end position="378"/>
    </location>
</feature>
<evidence type="ECO:0000313" key="3">
    <source>
        <dbReference type="EMBL" id="KAL3774804.1"/>
    </source>
</evidence>
<feature type="region of interest" description="Disordered" evidence="1">
    <location>
        <begin position="359"/>
        <end position="378"/>
    </location>
</feature>
<reference evidence="3 4" key="1">
    <citation type="submission" date="2024-10" db="EMBL/GenBank/DDBJ databases">
        <title>Updated reference genomes for cyclostephanoid diatoms.</title>
        <authorList>
            <person name="Roberts W.R."/>
            <person name="Alverson A.J."/>
        </authorList>
    </citation>
    <scope>NUCLEOTIDE SEQUENCE [LARGE SCALE GENOMIC DNA]</scope>
    <source>
        <strain evidence="3 4">AJA010-31</strain>
    </source>
</reference>
<evidence type="ECO:0000313" key="4">
    <source>
        <dbReference type="Proteomes" id="UP001530400"/>
    </source>
</evidence>
<feature type="chain" id="PRO_5044883259" evidence="2">
    <location>
        <begin position="24"/>
        <end position="378"/>
    </location>
</feature>
<comment type="caution">
    <text evidence="3">The sequence shown here is derived from an EMBL/GenBank/DDBJ whole genome shotgun (WGS) entry which is preliminary data.</text>
</comment>
<organism evidence="3 4">
    <name type="scientific">Cyclotella atomus</name>
    <dbReference type="NCBI Taxonomy" id="382360"/>
    <lineage>
        <taxon>Eukaryota</taxon>
        <taxon>Sar</taxon>
        <taxon>Stramenopiles</taxon>
        <taxon>Ochrophyta</taxon>
        <taxon>Bacillariophyta</taxon>
        <taxon>Coscinodiscophyceae</taxon>
        <taxon>Thalassiosirophycidae</taxon>
        <taxon>Stephanodiscales</taxon>
        <taxon>Stephanodiscaceae</taxon>
        <taxon>Cyclotella</taxon>
    </lineage>
</organism>